<keyword evidence="1" id="KW-1185">Reference proteome</keyword>
<protein>
    <submittedName>
        <fullName evidence="2">Secreted protein</fullName>
    </submittedName>
</protein>
<name>A0A0M3HZ77_ASCLU</name>
<dbReference type="WBParaSite" id="ALUE_0000895301-mRNA-1">
    <property type="protein sequence ID" value="ALUE_0000895301-mRNA-1"/>
    <property type="gene ID" value="ALUE_0000895301"/>
</dbReference>
<proteinExistence type="predicted"/>
<evidence type="ECO:0000313" key="2">
    <source>
        <dbReference type="WBParaSite" id="ALUE_0000895301-mRNA-1"/>
    </source>
</evidence>
<organism evidence="1 2">
    <name type="scientific">Ascaris lumbricoides</name>
    <name type="common">Giant roundworm</name>
    <dbReference type="NCBI Taxonomy" id="6252"/>
    <lineage>
        <taxon>Eukaryota</taxon>
        <taxon>Metazoa</taxon>
        <taxon>Ecdysozoa</taxon>
        <taxon>Nematoda</taxon>
        <taxon>Chromadorea</taxon>
        <taxon>Rhabditida</taxon>
        <taxon>Spirurina</taxon>
        <taxon>Ascaridomorpha</taxon>
        <taxon>Ascaridoidea</taxon>
        <taxon>Ascarididae</taxon>
        <taxon>Ascaris</taxon>
    </lineage>
</organism>
<sequence>MASMTHCTSIGVVVRYVVSKMRSRVKLRLIAAITGARFDSWSREGGFSPADTGFSFCPDRFRHAEQAPCDVTTAYLDGK</sequence>
<evidence type="ECO:0000313" key="1">
    <source>
        <dbReference type="Proteomes" id="UP000036681"/>
    </source>
</evidence>
<accession>A0A0M3HZ77</accession>
<dbReference type="AlphaFoldDB" id="A0A0M3HZ77"/>
<dbReference type="Proteomes" id="UP000036681">
    <property type="component" value="Unplaced"/>
</dbReference>
<reference evidence="2" key="1">
    <citation type="submission" date="2017-02" db="UniProtKB">
        <authorList>
            <consortium name="WormBaseParasite"/>
        </authorList>
    </citation>
    <scope>IDENTIFICATION</scope>
</reference>